<dbReference type="InterPro" id="IPR000594">
    <property type="entry name" value="ThiF_NAD_FAD-bd"/>
</dbReference>
<dbReference type="CDD" id="cd00755">
    <property type="entry name" value="YgdL_like"/>
    <property type="match status" value="1"/>
</dbReference>
<dbReference type="RefSeq" id="WP_004332447.1">
    <property type="nucleotide sequence ID" value="NZ_ACNN01000007.1"/>
</dbReference>
<gene>
    <name evidence="2" type="ORF">POREN0001_0570</name>
</gene>
<evidence type="ECO:0000313" key="3">
    <source>
        <dbReference type="Proteomes" id="UP000004295"/>
    </source>
</evidence>
<dbReference type="Gene3D" id="3.40.50.720">
    <property type="entry name" value="NAD(P)-binding Rossmann-like Domain"/>
    <property type="match status" value="1"/>
</dbReference>
<dbReference type="EMBL" id="ACNN01000007">
    <property type="protein sequence ID" value="EEN83399.1"/>
    <property type="molecule type" value="Genomic_DNA"/>
</dbReference>
<dbReference type="GO" id="GO:0061503">
    <property type="term" value="F:tRNA threonylcarbamoyladenosine dehydratase"/>
    <property type="evidence" value="ECO:0007669"/>
    <property type="project" value="TreeGrafter"/>
</dbReference>
<dbReference type="InterPro" id="IPR035985">
    <property type="entry name" value="Ubiquitin-activating_enz"/>
</dbReference>
<accession>C3J8Q1</accession>
<dbReference type="STRING" id="553175.POREN0001_0570"/>
<sequence length="248" mass="26833">MTDISEAFCRTELLIGEEALQHLRSTHVLLVGLGGVGGITAHLLVRAGIGRLTLVDGDRVSPSNLNRQMVAYQDTLGAFKTEALAQELRRIQPDVNLTLVTQYLTPEEVAPLIEQCHPDFVVDAIDTLAPKTELLIEAHNRKIPVVSSMGAGAKLDPTALRIEDISASHTCALAKAVRKALRERGVHKGIPVVFSTEKALPHAIQSTSAEPSKRSTVGTISYMPNLFGCLLASYVLRQLVTPYLPTTI</sequence>
<evidence type="ECO:0000259" key="1">
    <source>
        <dbReference type="Pfam" id="PF00899"/>
    </source>
</evidence>
<name>C3J8Q1_POREA</name>
<dbReference type="GO" id="GO:0008641">
    <property type="term" value="F:ubiquitin-like modifier activating enzyme activity"/>
    <property type="evidence" value="ECO:0007669"/>
    <property type="project" value="InterPro"/>
</dbReference>
<dbReference type="Pfam" id="PF00899">
    <property type="entry name" value="ThiF"/>
    <property type="match status" value="1"/>
</dbReference>
<dbReference type="GeneID" id="93364969"/>
<dbReference type="Proteomes" id="UP000004295">
    <property type="component" value="Unassembled WGS sequence"/>
</dbReference>
<dbReference type="SUPFAM" id="SSF69572">
    <property type="entry name" value="Activating enzymes of the ubiquitin-like proteins"/>
    <property type="match status" value="1"/>
</dbReference>
<comment type="caution">
    <text evidence="2">The sequence shown here is derived from an EMBL/GenBank/DDBJ whole genome shotgun (WGS) entry which is preliminary data.</text>
</comment>
<dbReference type="GO" id="GO:0061504">
    <property type="term" value="P:cyclic threonylcarbamoyladenosine biosynthetic process"/>
    <property type="evidence" value="ECO:0007669"/>
    <property type="project" value="TreeGrafter"/>
</dbReference>
<organism evidence="2 3">
    <name type="scientific">Porphyromonas endodontalis (strain ATCC 35406 / DSM 24491 / JCM 8526 / CCUG 16442 / BCRC 14492 / NCTC 13058 / HG 370)</name>
    <name type="common">Bacteroides endodontalis</name>
    <dbReference type="NCBI Taxonomy" id="553175"/>
    <lineage>
        <taxon>Bacteria</taxon>
        <taxon>Pseudomonadati</taxon>
        <taxon>Bacteroidota</taxon>
        <taxon>Bacteroidia</taxon>
        <taxon>Bacteroidales</taxon>
        <taxon>Porphyromonadaceae</taxon>
        <taxon>Porphyromonas</taxon>
    </lineage>
</organism>
<dbReference type="eggNOG" id="COG1179">
    <property type="taxonomic scope" value="Bacteria"/>
</dbReference>
<keyword evidence="3" id="KW-1185">Reference proteome</keyword>
<reference evidence="2 3" key="1">
    <citation type="submission" date="2009-04" db="EMBL/GenBank/DDBJ databases">
        <authorList>
            <person name="Sebastian Y."/>
            <person name="Madupu R."/>
            <person name="Durkin A.S."/>
            <person name="Torralba M."/>
            <person name="Methe B."/>
            <person name="Sutton G.G."/>
            <person name="Strausberg R.L."/>
            <person name="Nelson K.E."/>
        </authorList>
    </citation>
    <scope>NUCLEOTIDE SEQUENCE [LARGE SCALE GENOMIC DNA]</scope>
    <source>
        <strain evidence="3">ATCC 35406 / BCRC 14492 / JCM 8526 / NCTC 13058 / HG 370</strain>
    </source>
</reference>
<dbReference type="AlphaFoldDB" id="C3J8Q1"/>
<dbReference type="PANTHER" id="PTHR43267:SF1">
    <property type="entry name" value="TRNA THREONYLCARBAMOYLADENOSINE DEHYDRATASE"/>
    <property type="match status" value="1"/>
</dbReference>
<proteinExistence type="predicted"/>
<dbReference type="InterPro" id="IPR045886">
    <property type="entry name" value="ThiF/MoeB/HesA"/>
</dbReference>
<feature type="domain" description="THIF-type NAD/FAD binding fold" evidence="1">
    <location>
        <begin position="14"/>
        <end position="240"/>
    </location>
</feature>
<protein>
    <submittedName>
        <fullName evidence="2">ThiF family protein</fullName>
    </submittedName>
</protein>
<dbReference type="PANTHER" id="PTHR43267">
    <property type="entry name" value="TRNA THREONYLCARBAMOYLADENOSINE DEHYDRATASE"/>
    <property type="match status" value="1"/>
</dbReference>
<evidence type="ECO:0000313" key="2">
    <source>
        <dbReference type="EMBL" id="EEN83399.1"/>
    </source>
</evidence>